<comment type="caution">
    <text evidence="1">The sequence shown here is derived from an EMBL/GenBank/DDBJ whole genome shotgun (WGS) entry which is preliminary data.</text>
</comment>
<proteinExistence type="predicted"/>
<dbReference type="EMBL" id="LAZR01023876">
    <property type="protein sequence ID" value="KKL77025.1"/>
    <property type="molecule type" value="Genomic_DNA"/>
</dbReference>
<organism evidence="1">
    <name type="scientific">marine sediment metagenome</name>
    <dbReference type="NCBI Taxonomy" id="412755"/>
    <lineage>
        <taxon>unclassified sequences</taxon>
        <taxon>metagenomes</taxon>
        <taxon>ecological metagenomes</taxon>
    </lineage>
</organism>
<name>A0A0F9H5W3_9ZZZZ</name>
<dbReference type="AlphaFoldDB" id="A0A0F9H5W3"/>
<sequence>MLLDESQPALNERLVRRINEYWQERGISANARVEKRKVPLYTRYVTKTRKCGDGVKKSYKAMITLDEPDLVSSWEIVSDLGTMVTWVPPASKRRGRAA</sequence>
<evidence type="ECO:0000313" key="1">
    <source>
        <dbReference type="EMBL" id="KKL77025.1"/>
    </source>
</evidence>
<reference evidence="1" key="1">
    <citation type="journal article" date="2015" name="Nature">
        <title>Complex archaea that bridge the gap between prokaryotes and eukaryotes.</title>
        <authorList>
            <person name="Spang A."/>
            <person name="Saw J.H."/>
            <person name="Jorgensen S.L."/>
            <person name="Zaremba-Niedzwiedzka K."/>
            <person name="Martijn J."/>
            <person name="Lind A.E."/>
            <person name="van Eijk R."/>
            <person name="Schleper C."/>
            <person name="Guy L."/>
            <person name="Ettema T.J."/>
        </authorList>
    </citation>
    <scope>NUCLEOTIDE SEQUENCE</scope>
</reference>
<accession>A0A0F9H5W3</accession>
<protein>
    <submittedName>
        <fullName evidence="1">Uncharacterized protein</fullName>
    </submittedName>
</protein>
<gene>
    <name evidence="1" type="ORF">LCGC14_2039050</name>
</gene>